<gene>
    <name evidence="1" type="ORF">DY000_02058673</name>
</gene>
<evidence type="ECO:0000313" key="1">
    <source>
        <dbReference type="EMBL" id="KAF3517612.1"/>
    </source>
</evidence>
<accession>A0ABQ7AU07</accession>
<proteinExistence type="predicted"/>
<protein>
    <submittedName>
        <fullName evidence="1">Uncharacterized protein</fullName>
    </submittedName>
</protein>
<organism evidence="1 2">
    <name type="scientific">Brassica cretica</name>
    <name type="common">Mustard</name>
    <dbReference type="NCBI Taxonomy" id="69181"/>
    <lineage>
        <taxon>Eukaryota</taxon>
        <taxon>Viridiplantae</taxon>
        <taxon>Streptophyta</taxon>
        <taxon>Embryophyta</taxon>
        <taxon>Tracheophyta</taxon>
        <taxon>Spermatophyta</taxon>
        <taxon>Magnoliopsida</taxon>
        <taxon>eudicotyledons</taxon>
        <taxon>Gunneridae</taxon>
        <taxon>Pentapetalae</taxon>
        <taxon>rosids</taxon>
        <taxon>malvids</taxon>
        <taxon>Brassicales</taxon>
        <taxon>Brassicaceae</taxon>
        <taxon>Brassiceae</taxon>
        <taxon>Brassica</taxon>
    </lineage>
</organism>
<evidence type="ECO:0000313" key="2">
    <source>
        <dbReference type="Proteomes" id="UP000266723"/>
    </source>
</evidence>
<dbReference type="EMBL" id="QGKV02001556">
    <property type="protein sequence ID" value="KAF3517612.1"/>
    <property type="molecule type" value="Genomic_DNA"/>
</dbReference>
<keyword evidence="2" id="KW-1185">Reference proteome</keyword>
<sequence length="55" mass="6088">MLLPFDGRRHLLPFPGSLPEASQGECPVPIKPMRMKMIQNMNLRMTKAAPVAAKA</sequence>
<reference evidence="1 2" key="1">
    <citation type="journal article" date="2020" name="BMC Genomics">
        <title>Intraspecific diversification of the crop wild relative Brassica cretica Lam. using demographic model selection.</title>
        <authorList>
            <person name="Kioukis A."/>
            <person name="Michalopoulou V.A."/>
            <person name="Briers L."/>
            <person name="Pirintsos S."/>
            <person name="Studholme D.J."/>
            <person name="Pavlidis P."/>
            <person name="Sarris P.F."/>
        </authorList>
    </citation>
    <scope>NUCLEOTIDE SEQUENCE [LARGE SCALE GENOMIC DNA]</scope>
    <source>
        <strain evidence="2">cv. PFS-1207/04</strain>
    </source>
</reference>
<comment type="caution">
    <text evidence="1">The sequence shown here is derived from an EMBL/GenBank/DDBJ whole genome shotgun (WGS) entry which is preliminary data.</text>
</comment>
<dbReference type="Proteomes" id="UP000266723">
    <property type="component" value="Unassembled WGS sequence"/>
</dbReference>
<name>A0ABQ7AU07_BRACR</name>